<dbReference type="AlphaFoldDB" id="A0A9Q0HI26"/>
<comment type="similarity">
    <text evidence="1 4">Belongs to the short-chain dehydrogenases/reductases (SDR) family.</text>
</comment>
<evidence type="ECO:0000256" key="1">
    <source>
        <dbReference type="ARBA" id="ARBA00006484"/>
    </source>
</evidence>
<dbReference type="OrthoDB" id="1933717at2759"/>
<dbReference type="InterPro" id="IPR036291">
    <property type="entry name" value="NAD(P)-bd_dom_sf"/>
</dbReference>
<dbReference type="InterPro" id="IPR020904">
    <property type="entry name" value="Sc_DH/Rdtase_CS"/>
</dbReference>
<reference evidence="6" key="1">
    <citation type="journal article" date="2023" name="Plant J.">
        <title>The genome of the king protea, Protea cynaroides.</title>
        <authorList>
            <person name="Chang J."/>
            <person name="Duong T.A."/>
            <person name="Schoeman C."/>
            <person name="Ma X."/>
            <person name="Roodt D."/>
            <person name="Barker N."/>
            <person name="Li Z."/>
            <person name="Van de Peer Y."/>
            <person name="Mizrachi E."/>
        </authorList>
    </citation>
    <scope>NUCLEOTIDE SEQUENCE</scope>
    <source>
        <tissue evidence="6">Young leaves</tissue>
    </source>
</reference>
<accession>A0A9Q0HI26</accession>
<dbReference type="Proteomes" id="UP001141806">
    <property type="component" value="Unassembled WGS sequence"/>
</dbReference>
<dbReference type="EC" id="1.1.1.-" evidence="5"/>
<dbReference type="Pfam" id="PF00106">
    <property type="entry name" value="adh_short"/>
    <property type="match status" value="2"/>
</dbReference>
<dbReference type="SUPFAM" id="SSF51735">
    <property type="entry name" value="NAD(P)-binding Rossmann-fold domains"/>
    <property type="match status" value="1"/>
</dbReference>
<dbReference type="InterPro" id="IPR002347">
    <property type="entry name" value="SDR_fam"/>
</dbReference>
<dbReference type="PANTHER" id="PTHR43490">
    <property type="entry name" value="(+)-NEOMENTHOL DEHYDROGENASE"/>
    <property type="match status" value="1"/>
</dbReference>
<dbReference type="PRINTS" id="PR00081">
    <property type="entry name" value="GDHRDH"/>
</dbReference>
<keyword evidence="2 5" id="KW-0521">NADP</keyword>
<evidence type="ECO:0000313" key="7">
    <source>
        <dbReference type="Proteomes" id="UP001141806"/>
    </source>
</evidence>
<dbReference type="EMBL" id="JAMYWD010000007">
    <property type="protein sequence ID" value="KAJ4965080.1"/>
    <property type="molecule type" value="Genomic_DNA"/>
</dbReference>
<evidence type="ECO:0000256" key="3">
    <source>
        <dbReference type="ARBA" id="ARBA00023002"/>
    </source>
</evidence>
<dbReference type="InterPro" id="IPR045313">
    <property type="entry name" value="CBR1-like"/>
</dbReference>
<dbReference type="CDD" id="cd05324">
    <property type="entry name" value="carb_red_PTCR-like_SDR_c"/>
    <property type="match status" value="1"/>
</dbReference>
<evidence type="ECO:0000256" key="2">
    <source>
        <dbReference type="ARBA" id="ARBA00022857"/>
    </source>
</evidence>
<gene>
    <name evidence="6" type="ORF">NE237_016929</name>
</gene>
<sequence>MADINANSTTKRLAVVTGANKGIGLEICRQLALNGVAVILTARDEKKGVESVEKLKKSGLSDVVFHQLDVKEPASIASLAHFIKTQFGGLDILVNNAAVSGIILDDDAYGALMAMENESQEVKAAKFRQLAKQNYETAQECLQANYYGTKSVTEALLPILQLSDSPRIVNVSSRTGKLLNIPHTWAQEMLSDIDGLTEERVDEALTKFLKELKQGLIETQGWPAYSMSKAAVNAYTRILSKKHPKIRINCVCPGYIKNDFNHNTGIFTIEEGAAGPVKLALTDDGSSGLFFFQKEVGSF</sequence>
<dbReference type="PROSITE" id="PS00061">
    <property type="entry name" value="ADH_SHORT"/>
    <property type="match status" value="1"/>
</dbReference>
<keyword evidence="3 5" id="KW-0560">Oxidoreductase</keyword>
<protein>
    <recommendedName>
        <fullName evidence="5">Short-chain dehydrogenase/reductase</fullName>
        <ecNumber evidence="5">1.1.1.-</ecNumber>
    </recommendedName>
</protein>
<name>A0A9Q0HI26_9MAGN</name>
<dbReference type="PRINTS" id="PR00080">
    <property type="entry name" value="SDRFAMILY"/>
</dbReference>
<evidence type="ECO:0000256" key="4">
    <source>
        <dbReference type="RuleBase" id="RU000363"/>
    </source>
</evidence>
<organism evidence="6 7">
    <name type="scientific">Protea cynaroides</name>
    <dbReference type="NCBI Taxonomy" id="273540"/>
    <lineage>
        <taxon>Eukaryota</taxon>
        <taxon>Viridiplantae</taxon>
        <taxon>Streptophyta</taxon>
        <taxon>Embryophyta</taxon>
        <taxon>Tracheophyta</taxon>
        <taxon>Spermatophyta</taxon>
        <taxon>Magnoliopsida</taxon>
        <taxon>Proteales</taxon>
        <taxon>Proteaceae</taxon>
        <taxon>Protea</taxon>
    </lineage>
</organism>
<dbReference type="GO" id="GO:0016616">
    <property type="term" value="F:oxidoreductase activity, acting on the CH-OH group of donors, NAD or NADP as acceptor"/>
    <property type="evidence" value="ECO:0007669"/>
    <property type="project" value="InterPro"/>
</dbReference>
<keyword evidence="7" id="KW-1185">Reference proteome</keyword>
<evidence type="ECO:0000256" key="5">
    <source>
        <dbReference type="RuleBase" id="RU369024"/>
    </source>
</evidence>
<dbReference type="GO" id="GO:0016020">
    <property type="term" value="C:membrane"/>
    <property type="evidence" value="ECO:0007669"/>
    <property type="project" value="TreeGrafter"/>
</dbReference>
<dbReference type="Gene3D" id="3.40.50.720">
    <property type="entry name" value="NAD(P)-binding Rossmann-like Domain"/>
    <property type="match status" value="1"/>
</dbReference>
<comment type="caution">
    <text evidence="6">The sequence shown here is derived from an EMBL/GenBank/DDBJ whole genome shotgun (WGS) entry which is preliminary data.</text>
</comment>
<evidence type="ECO:0000313" key="6">
    <source>
        <dbReference type="EMBL" id="KAJ4965080.1"/>
    </source>
</evidence>
<proteinExistence type="inferred from homology"/>
<dbReference type="PANTHER" id="PTHR43490:SF107">
    <property type="entry name" value="SALUTARIDINE REDUCTASE (NADPH)"/>
    <property type="match status" value="1"/>
</dbReference>